<dbReference type="EMBL" id="CP042906">
    <property type="protein sequence ID" value="QEX18553.1"/>
    <property type="molecule type" value="Genomic_DNA"/>
</dbReference>
<feature type="signal peptide" evidence="1">
    <location>
        <begin position="1"/>
        <end position="22"/>
    </location>
</feature>
<dbReference type="RefSeq" id="WP_225308344.1">
    <property type="nucleotide sequence ID" value="NZ_CP042906.1"/>
</dbReference>
<feature type="chain" id="PRO_5023855787" description="Lipoprotein" evidence="1">
    <location>
        <begin position="23"/>
        <end position="70"/>
    </location>
</feature>
<gene>
    <name evidence="2" type="ORF">FRZ44_38600</name>
</gene>
<protein>
    <recommendedName>
        <fullName evidence="4">Lipoprotein</fullName>
    </recommendedName>
</protein>
<keyword evidence="1" id="KW-0732">Signal</keyword>
<dbReference type="AlphaFoldDB" id="A0A5J6MME8"/>
<organism evidence="2 3">
    <name type="scientific">Hypericibacter terrae</name>
    <dbReference type="NCBI Taxonomy" id="2602015"/>
    <lineage>
        <taxon>Bacteria</taxon>
        <taxon>Pseudomonadati</taxon>
        <taxon>Pseudomonadota</taxon>
        <taxon>Alphaproteobacteria</taxon>
        <taxon>Rhodospirillales</taxon>
        <taxon>Dongiaceae</taxon>
        <taxon>Hypericibacter</taxon>
    </lineage>
</organism>
<name>A0A5J6MME8_9PROT</name>
<sequence>MRVLALAMIFMLAACRAPVVTACPPVPVYSPEFQWRLADEIHALPPGSALGQAVIDYKRLRDQLRACRAT</sequence>
<dbReference type="KEGG" id="htq:FRZ44_38600"/>
<keyword evidence="3" id="KW-1185">Reference proteome</keyword>
<dbReference type="PROSITE" id="PS51257">
    <property type="entry name" value="PROKAR_LIPOPROTEIN"/>
    <property type="match status" value="1"/>
</dbReference>
<evidence type="ECO:0000313" key="3">
    <source>
        <dbReference type="Proteomes" id="UP000326202"/>
    </source>
</evidence>
<proteinExistence type="predicted"/>
<dbReference type="Proteomes" id="UP000326202">
    <property type="component" value="Chromosome"/>
</dbReference>
<evidence type="ECO:0000313" key="2">
    <source>
        <dbReference type="EMBL" id="QEX18553.1"/>
    </source>
</evidence>
<evidence type="ECO:0000256" key="1">
    <source>
        <dbReference type="SAM" id="SignalP"/>
    </source>
</evidence>
<accession>A0A5J6MME8</accession>
<evidence type="ECO:0008006" key="4">
    <source>
        <dbReference type="Google" id="ProtNLM"/>
    </source>
</evidence>
<reference evidence="2 3" key="1">
    <citation type="submission" date="2019-08" db="EMBL/GenBank/DDBJ databases">
        <title>Hyperibacter terrae gen. nov., sp. nov. and Hyperibacter viscosus sp. nov., two new members in the family Rhodospirillaceae isolated from the rhizosphere of Hypericum perforatum.</title>
        <authorList>
            <person name="Noviana Z."/>
        </authorList>
    </citation>
    <scope>NUCLEOTIDE SEQUENCE [LARGE SCALE GENOMIC DNA]</scope>
    <source>
        <strain evidence="2 3">R5913</strain>
    </source>
</reference>